<sequence>MLEYASYYVAVVVQLLTAYGFYLGGDWVFMGIASFPVFAVVDAVLPNDMAARKMNSHFWANVPVWICTLLAPALYLAAAWRVGQGTLDGLQIAGSIFSLAWLSVVPLVPSAHELYHQRGVLQRFVGRYAQVCYLDCTREIAHVIGHHIDVATGKDSDTARRGVSLYAFTLPAVIESSLAAWKVESDALEKRGKGRWSIGHRLYKAILAQVIFQTVVYLIGGIDAVLVALAAMMIARCWAECFNYFQHYGLVRVEGAPIAKRHVWNHMGWLTRRMGWEITNHADHHLDSYLPYYKLTPDMTAIRMPNVFICFLAALIPPVWTGMIVKPALKRWDLEFATAEERKLARAQNLAVGWPDWFDDATVAAGQAQPA</sequence>
<gene>
    <name evidence="14" type="ORF">GCM10010909_15430</name>
</gene>
<keyword evidence="11 12" id="KW-0472">Membrane</keyword>
<comment type="caution">
    <text evidence="14">The sequence shown here is derived from an EMBL/GenBank/DDBJ whole genome shotgun (WGS) entry which is preliminary data.</text>
</comment>
<evidence type="ECO:0000313" key="14">
    <source>
        <dbReference type="EMBL" id="GLR66863.1"/>
    </source>
</evidence>
<keyword evidence="4" id="KW-0997">Cell inner membrane</keyword>
<evidence type="ECO:0000256" key="11">
    <source>
        <dbReference type="ARBA" id="ARBA00023136"/>
    </source>
</evidence>
<feature type="transmembrane region" description="Helical" evidence="12">
    <location>
        <begin position="304"/>
        <end position="325"/>
    </location>
</feature>
<evidence type="ECO:0000256" key="5">
    <source>
        <dbReference type="ARBA" id="ARBA00022692"/>
    </source>
</evidence>
<feature type="domain" description="Fatty acid desaturase" evidence="13">
    <location>
        <begin position="109"/>
        <end position="295"/>
    </location>
</feature>
<evidence type="ECO:0000256" key="9">
    <source>
        <dbReference type="ARBA" id="ARBA00023004"/>
    </source>
</evidence>
<proteinExistence type="inferred from homology"/>
<evidence type="ECO:0000256" key="1">
    <source>
        <dbReference type="ARBA" id="ARBA00004429"/>
    </source>
</evidence>
<dbReference type="EMBL" id="BSOS01000041">
    <property type="protein sequence ID" value="GLR66863.1"/>
    <property type="molecule type" value="Genomic_DNA"/>
</dbReference>
<keyword evidence="7 12" id="KW-1133">Transmembrane helix</keyword>
<dbReference type="Proteomes" id="UP001156641">
    <property type="component" value="Unassembled WGS sequence"/>
</dbReference>
<feature type="transmembrane region" description="Helical" evidence="12">
    <location>
        <begin position="5"/>
        <end position="22"/>
    </location>
</feature>
<comment type="subcellular location">
    <subcellularLocation>
        <location evidence="1">Cell inner membrane</location>
        <topology evidence="1">Multi-pass membrane protein</topology>
    </subcellularLocation>
</comment>
<keyword evidence="15" id="KW-1185">Reference proteome</keyword>
<evidence type="ECO:0000259" key="13">
    <source>
        <dbReference type="Pfam" id="PF00487"/>
    </source>
</evidence>
<dbReference type="CDD" id="cd03512">
    <property type="entry name" value="Alkane-hydroxylase"/>
    <property type="match status" value="1"/>
</dbReference>
<evidence type="ECO:0000256" key="6">
    <source>
        <dbReference type="ARBA" id="ARBA00022723"/>
    </source>
</evidence>
<keyword evidence="5 12" id="KW-0812">Transmembrane</keyword>
<evidence type="ECO:0000256" key="4">
    <source>
        <dbReference type="ARBA" id="ARBA00022519"/>
    </source>
</evidence>
<feature type="transmembrane region" description="Helical" evidence="12">
    <location>
        <begin position="210"/>
        <end position="235"/>
    </location>
</feature>
<name>A0ABQ6A5C8_9PROT</name>
<feature type="transmembrane region" description="Helical" evidence="12">
    <location>
        <begin position="90"/>
        <end position="108"/>
    </location>
</feature>
<dbReference type="Pfam" id="PF00487">
    <property type="entry name" value="FA_desaturase"/>
    <property type="match status" value="1"/>
</dbReference>
<accession>A0ABQ6A5C8</accession>
<dbReference type="RefSeq" id="WP_284257568.1">
    <property type="nucleotide sequence ID" value="NZ_BSOS01000041.1"/>
</dbReference>
<protein>
    <submittedName>
        <fullName evidence="14">Alkane 1-monooxygenase</fullName>
    </submittedName>
</protein>
<keyword evidence="6" id="KW-0479">Metal-binding</keyword>
<feature type="transmembrane region" description="Helical" evidence="12">
    <location>
        <begin position="58"/>
        <end position="78"/>
    </location>
</feature>
<keyword evidence="3" id="KW-1003">Cell membrane</keyword>
<feature type="transmembrane region" description="Helical" evidence="12">
    <location>
        <begin position="28"/>
        <end position="46"/>
    </location>
</feature>
<keyword evidence="10" id="KW-0503">Monooxygenase</keyword>
<keyword evidence="9" id="KW-0408">Iron</keyword>
<dbReference type="InterPro" id="IPR033885">
    <property type="entry name" value="AlkB/XylM"/>
</dbReference>
<organism evidence="14 15">
    <name type="scientific">Acidocella aquatica</name>
    <dbReference type="NCBI Taxonomy" id="1922313"/>
    <lineage>
        <taxon>Bacteria</taxon>
        <taxon>Pseudomonadati</taxon>
        <taxon>Pseudomonadota</taxon>
        <taxon>Alphaproteobacteria</taxon>
        <taxon>Acetobacterales</taxon>
        <taxon>Acidocellaceae</taxon>
        <taxon>Acidocella</taxon>
    </lineage>
</organism>
<comment type="similarity">
    <text evidence="2">Belongs to the fatty acid desaturase type 1 family. AlkB subfamily.</text>
</comment>
<evidence type="ECO:0000256" key="2">
    <source>
        <dbReference type="ARBA" id="ARBA00010823"/>
    </source>
</evidence>
<evidence type="ECO:0000256" key="10">
    <source>
        <dbReference type="ARBA" id="ARBA00023033"/>
    </source>
</evidence>
<dbReference type="PANTHER" id="PTHR38674">
    <property type="entry name" value="ALKANE 1-MONOOXYGENASE 1"/>
    <property type="match status" value="1"/>
</dbReference>
<dbReference type="InterPro" id="IPR005804">
    <property type="entry name" value="FA_desaturase_dom"/>
</dbReference>
<evidence type="ECO:0000256" key="7">
    <source>
        <dbReference type="ARBA" id="ARBA00022989"/>
    </source>
</evidence>
<reference evidence="15" key="1">
    <citation type="journal article" date="2019" name="Int. J. Syst. Evol. Microbiol.">
        <title>The Global Catalogue of Microorganisms (GCM) 10K type strain sequencing project: providing services to taxonomists for standard genome sequencing and annotation.</title>
        <authorList>
            <consortium name="The Broad Institute Genomics Platform"/>
            <consortium name="The Broad Institute Genome Sequencing Center for Infectious Disease"/>
            <person name="Wu L."/>
            <person name="Ma J."/>
        </authorList>
    </citation>
    <scope>NUCLEOTIDE SEQUENCE [LARGE SCALE GENOMIC DNA]</scope>
    <source>
        <strain evidence="15">NBRC 112502</strain>
    </source>
</reference>
<evidence type="ECO:0000313" key="15">
    <source>
        <dbReference type="Proteomes" id="UP001156641"/>
    </source>
</evidence>
<dbReference type="PANTHER" id="PTHR38674:SF1">
    <property type="entry name" value="ALKANE 1-MONOOXYGENASE 1"/>
    <property type="match status" value="1"/>
</dbReference>
<evidence type="ECO:0000256" key="3">
    <source>
        <dbReference type="ARBA" id="ARBA00022475"/>
    </source>
</evidence>
<keyword evidence="8" id="KW-0560">Oxidoreductase</keyword>
<evidence type="ECO:0000256" key="8">
    <source>
        <dbReference type="ARBA" id="ARBA00023002"/>
    </source>
</evidence>
<evidence type="ECO:0000256" key="12">
    <source>
        <dbReference type="SAM" id="Phobius"/>
    </source>
</evidence>